<dbReference type="EMBL" id="VSRR010054844">
    <property type="protein sequence ID" value="MPC80728.1"/>
    <property type="molecule type" value="Genomic_DNA"/>
</dbReference>
<reference evidence="2 3" key="1">
    <citation type="submission" date="2019-05" db="EMBL/GenBank/DDBJ databases">
        <title>Another draft genome of Portunus trituberculatus and its Hox gene families provides insights of decapod evolution.</title>
        <authorList>
            <person name="Jeong J.-H."/>
            <person name="Song I."/>
            <person name="Kim S."/>
            <person name="Choi T."/>
            <person name="Kim D."/>
            <person name="Ryu S."/>
            <person name="Kim W."/>
        </authorList>
    </citation>
    <scope>NUCLEOTIDE SEQUENCE [LARGE SCALE GENOMIC DNA]</scope>
    <source>
        <tissue evidence="2">Muscle</tissue>
    </source>
</reference>
<feature type="region of interest" description="Disordered" evidence="1">
    <location>
        <begin position="42"/>
        <end position="66"/>
    </location>
</feature>
<sequence length="66" mass="7703">MFGNICLKAREGEREKLPGTSTFPGTNNLVILPTHEDISRDVQEQEMKRQELHEQSKNWHRRAGEQ</sequence>
<keyword evidence="3" id="KW-1185">Reference proteome</keyword>
<protein>
    <submittedName>
        <fullName evidence="2">Uncharacterized protein</fullName>
    </submittedName>
</protein>
<evidence type="ECO:0000313" key="2">
    <source>
        <dbReference type="EMBL" id="MPC80728.1"/>
    </source>
</evidence>
<organism evidence="2 3">
    <name type="scientific">Portunus trituberculatus</name>
    <name type="common">Swimming crab</name>
    <name type="synonym">Neptunus trituberculatus</name>
    <dbReference type="NCBI Taxonomy" id="210409"/>
    <lineage>
        <taxon>Eukaryota</taxon>
        <taxon>Metazoa</taxon>
        <taxon>Ecdysozoa</taxon>
        <taxon>Arthropoda</taxon>
        <taxon>Crustacea</taxon>
        <taxon>Multicrustacea</taxon>
        <taxon>Malacostraca</taxon>
        <taxon>Eumalacostraca</taxon>
        <taxon>Eucarida</taxon>
        <taxon>Decapoda</taxon>
        <taxon>Pleocyemata</taxon>
        <taxon>Brachyura</taxon>
        <taxon>Eubrachyura</taxon>
        <taxon>Portunoidea</taxon>
        <taxon>Portunidae</taxon>
        <taxon>Portuninae</taxon>
        <taxon>Portunus</taxon>
    </lineage>
</organism>
<accession>A0A5B7IIU1</accession>
<proteinExistence type="predicted"/>
<evidence type="ECO:0000313" key="3">
    <source>
        <dbReference type="Proteomes" id="UP000324222"/>
    </source>
</evidence>
<name>A0A5B7IIU1_PORTR</name>
<evidence type="ECO:0000256" key="1">
    <source>
        <dbReference type="SAM" id="MobiDB-lite"/>
    </source>
</evidence>
<gene>
    <name evidence="2" type="ORF">E2C01_075316</name>
</gene>
<dbReference type="Proteomes" id="UP000324222">
    <property type="component" value="Unassembled WGS sequence"/>
</dbReference>
<dbReference type="AlphaFoldDB" id="A0A5B7IIU1"/>
<comment type="caution">
    <text evidence="2">The sequence shown here is derived from an EMBL/GenBank/DDBJ whole genome shotgun (WGS) entry which is preliminary data.</text>
</comment>